<comment type="caution">
    <text evidence="1">The sequence shown here is derived from an EMBL/GenBank/DDBJ whole genome shotgun (WGS) entry which is preliminary data.</text>
</comment>
<keyword evidence="2" id="KW-1185">Reference proteome</keyword>
<proteinExistence type="predicted"/>
<name>A0A1V8TDE3_9PEZI</name>
<dbReference type="Proteomes" id="UP000192596">
    <property type="component" value="Unassembled WGS sequence"/>
</dbReference>
<dbReference type="EMBL" id="NAJO01000010">
    <property type="protein sequence ID" value="OQO09294.1"/>
    <property type="molecule type" value="Genomic_DNA"/>
</dbReference>
<dbReference type="AlphaFoldDB" id="A0A1V8TDE3"/>
<protein>
    <submittedName>
        <fullName evidence="1">Uncharacterized protein</fullName>
    </submittedName>
</protein>
<organism evidence="1 2">
    <name type="scientific">Cryoendolithus antarcticus</name>
    <dbReference type="NCBI Taxonomy" id="1507870"/>
    <lineage>
        <taxon>Eukaryota</taxon>
        <taxon>Fungi</taxon>
        <taxon>Dikarya</taxon>
        <taxon>Ascomycota</taxon>
        <taxon>Pezizomycotina</taxon>
        <taxon>Dothideomycetes</taxon>
        <taxon>Dothideomycetidae</taxon>
        <taxon>Cladosporiales</taxon>
        <taxon>Cladosporiaceae</taxon>
        <taxon>Cryoendolithus</taxon>
    </lineage>
</organism>
<reference evidence="2" key="1">
    <citation type="submission" date="2017-03" db="EMBL/GenBank/DDBJ databases">
        <title>Genomes of endolithic fungi from Antarctica.</title>
        <authorList>
            <person name="Coleine C."/>
            <person name="Masonjones S."/>
            <person name="Stajich J.E."/>
        </authorList>
    </citation>
    <scope>NUCLEOTIDE SEQUENCE [LARGE SCALE GENOMIC DNA]</scope>
    <source>
        <strain evidence="2">CCFEE 5527</strain>
    </source>
</reference>
<accession>A0A1V8TDE3</accession>
<sequence length="57" mass="6413">MSETETTTAYKRYLDLIRQEKKLHDTKYKAAAVGAAVIQAMQEIGLEDVTLVVAEDR</sequence>
<dbReference type="InParanoid" id="A0A1V8TDE3"/>
<evidence type="ECO:0000313" key="2">
    <source>
        <dbReference type="Proteomes" id="UP000192596"/>
    </source>
</evidence>
<gene>
    <name evidence="1" type="ORF">B0A48_04692</name>
</gene>
<evidence type="ECO:0000313" key="1">
    <source>
        <dbReference type="EMBL" id="OQO09294.1"/>
    </source>
</evidence>